<comment type="caution">
    <text evidence="1">The sequence shown here is derived from an EMBL/GenBank/DDBJ whole genome shotgun (WGS) entry which is preliminary data.</text>
</comment>
<gene>
    <name evidence="1" type="ORF">Q3C12_16850</name>
</gene>
<sequence>MEEIKQGIAKRLKEMFPAASVYTEQVEQGFTKPAFFVRQTEGAQKHGMNRRYIRTGTFDIAYFPVPGSPQLIRDCETVRDTLYEQLELIPWEGHSYRGSGMRYTLTENVLHFYVSFEVHVIRPKEAVPTMRNLVQKAKHRRITGLRNWNTYIQRNGEMIVLISDVLGQEHLKERLRSVDYAPYKERKAEGDSRLSENVERRRFNREPDAYLAKLEQEWAELCL</sequence>
<dbReference type="EMBL" id="JAUMKJ010000019">
    <property type="protein sequence ID" value="MDO3678675.1"/>
    <property type="molecule type" value="Genomic_DNA"/>
</dbReference>
<dbReference type="Pfam" id="PF20765">
    <property type="entry name" value="Phage_tail_terminator_8"/>
    <property type="match status" value="1"/>
</dbReference>
<proteinExistence type="predicted"/>
<dbReference type="InterPro" id="IPR049254">
    <property type="entry name" value="Phage_tail_terminator"/>
</dbReference>
<name>A0ABT8VCH0_9BACL</name>
<evidence type="ECO:0000313" key="1">
    <source>
        <dbReference type="EMBL" id="MDO3678675.1"/>
    </source>
</evidence>
<evidence type="ECO:0000313" key="2">
    <source>
        <dbReference type="Proteomes" id="UP001168883"/>
    </source>
</evidence>
<keyword evidence="2" id="KW-1185">Reference proteome</keyword>
<protein>
    <submittedName>
        <fullName evidence="1">Uncharacterized protein</fullName>
    </submittedName>
</protein>
<reference evidence="1" key="1">
    <citation type="submission" date="2023-07" db="EMBL/GenBank/DDBJ databases">
        <authorList>
            <person name="Aktuganov G."/>
            <person name="Boyko T."/>
            <person name="Delegan Y."/>
            <person name="Galimzianova N."/>
            <person name="Gilvanova E."/>
            <person name="Korobov V."/>
            <person name="Kuzmina L."/>
            <person name="Melentiev A."/>
            <person name="Milman P."/>
            <person name="Ryabova A."/>
            <person name="Stupak E."/>
            <person name="Yasakov T."/>
            <person name="Zharikova N."/>
            <person name="Zhurenko E."/>
        </authorList>
    </citation>
    <scope>NUCLEOTIDE SEQUENCE</scope>
    <source>
        <strain evidence="1">IB-739</strain>
    </source>
</reference>
<dbReference type="Proteomes" id="UP001168883">
    <property type="component" value="Unassembled WGS sequence"/>
</dbReference>
<dbReference type="RefSeq" id="WP_302879007.1">
    <property type="nucleotide sequence ID" value="NZ_JAUMKJ010000019.1"/>
</dbReference>
<organism evidence="1 2">
    <name type="scientific">Paenibacillus ehimensis</name>
    <dbReference type="NCBI Taxonomy" id="79264"/>
    <lineage>
        <taxon>Bacteria</taxon>
        <taxon>Bacillati</taxon>
        <taxon>Bacillota</taxon>
        <taxon>Bacilli</taxon>
        <taxon>Bacillales</taxon>
        <taxon>Paenibacillaceae</taxon>
        <taxon>Paenibacillus</taxon>
    </lineage>
</organism>
<accession>A0ABT8VCH0</accession>